<dbReference type="InterPro" id="IPR051613">
    <property type="entry name" value="ABC_transp_permease_HisMQ"/>
</dbReference>
<evidence type="ECO:0000256" key="10">
    <source>
        <dbReference type="RuleBase" id="RU363032"/>
    </source>
</evidence>
<evidence type="ECO:0000256" key="7">
    <source>
        <dbReference type="ARBA" id="ARBA00022970"/>
    </source>
</evidence>
<dbReference type="Gene3D" id="1.10.3720.10">
    <property type="entry name" value="MetI-like"/>
    <property type="match status" value="1"/>
</dbReference>
<name>A0A090KDP7_9GAMM</name>
<gene>
    <name evidence="12" type="ORF">MT2528_2195</name>
    <name evidence="13" type="ORF">NVI5450_2395</name>
</gene>
<keyword evidence="8 10" id="KW-1133">Transmembrane helix</keyword>
<comment type="subcellular location">
    <subcellularLocation>
        <location evidence="1">Cell inner membrane</location>
        <topology evidence="1">Multi-pass membrane protein</topology>
    </subcellularLocation>
    <subcellularLocation>
        <location evidence="10">Cell membrane</location>
        <topology evidence="10">Multi-pass membrane protein</topology>
    </subcellularLocation>
</comment>
<evidence type="ECO:0000256" key="9">
    <source>
        <dbReference type="ARBA" id="ARBA00023136"/>
    </source>
</evidence>
<evidence type="ECO:0000313" key="12">
    <source>
        <dbReference type="EMBL" id="SGY91566.1"/>
    </source>
</evidence>
<keyword evidence="9 10" id="KW-0472">Membrane</keyword>
<organism evidence="13 15">
    <name type="scientific">Moritella viscosa</name>
    <dbReference type="NCBI Taxonomy" id="80854"/>
    <lineage>
        <taxon>Bacteria</taxon>
        <taxon>Pseudomonadati</taxon>
        <taxon>Pseudomonadota</taxon>
        <taxon>Gammaproteobacteria</taxon>
        <taxon>Alteromonadales</taxon>
        <taxon>Moritellaceae</taxon>
        <taxon>Moritella</taxon>
    </lineage>
</organism>
<proteinExistence type="inferred from homology"/>
<dbReference type="AlphaFoldDB" id="A0A090KDP7"/>
<dbReference type="CDD" id="cd06261">
    <property type="entry name" value="TM_PBP2"/>
    <property type="match status" value="1"/>
</dbReference>
<evidence type="ECO:0000256" key="4">
    <source>
        <dbReference type="ARBA" id="ARBA00022475"/>
    </source>
</evidence>
<dbReference type="GO" id="GO:0006865">
    <property type="term" value="P:amino acid transport"/>
    <property type="evidence" value="ECO:0007669"/>
    <property type="project" value="UniProtKB-KW"/>
</dbReference>
<dbReference type="KEGG" id="mvs:MVIS_4064"/>
<feature type="transmembrane region" description="Helical" evidence="10">
    <location>
        <begin position="187"/>
        <end position="208"/>
    </location>
</feature>
<dbReference type="PATRIC" id="fig|80854.5.peg.4313"/>
<dbReference type="GO" id="GO:0043190">
    <property type="term" value="C:ATP-binding cassette (ABC) transporter complex"/>
    <property type="evidence" value="ECO:0007669"/>
    <property type="project" value="InterPro"/>
</dbReference>
<dbReference type="InterPro" id="IPR035906">
    <property type="entry name" value="MetI-like_sf"/>
</dbReference>
<dbReference type="HOGENOM" id="CLU_019602_1_4_6"/>
<dbReference type="OrthoDB" id="9815029at2"/>
<keyword evidence="4" id="KW-1003">Cell membrane</keyword>
<accession>A0A090KDP7</accession>
<keyword evidence="6 10" id="KW-0812">Transmembrane</keyword>
<feature type="transmembrane region" description="Helical" evidence="10">
    <location>
        <begin position="89"/>
        <end position="112"/>
    </location>
</feature>
<dbReference type="NCBIfam" id="NF008337">
    <property type="entry name" value="PRK11123.1"/>
    <property type="match status" value="1"/>
</dbReference>
<keyword evidence="14" id="KW-1185">Reference proteome</keyword>
<sequence>MDLLQLQLLLDATKITLGLALTSLLVGLVLAILFCVAEMQKNPLIAKPVSLFVTVLRGLPEILIVFFIFFGGTHILFRLTDEYYDISPFWSGVVALSLIFASYASQTLRAAIQSVPKGQQQAAQALGMGPMRCFLRITLPQAWRLALPGLGNQWMVLLKDTALVSLIGVTDLMKQADLLSGSTYKPFTFLVAAAAIYLIITLISQWLLKHFDNYINRFDAGVAK</sequence>
<comment type="similarity">
    <text evidence="2">Belongs to the binding-protein-dependent transport system permease family. HisMQ subfamily.</text>
</comment>
<protein>
    <submittedName>
        <fullName evidence="13">ABC-type arginine transport system, permease component</fullName>
    </submittedName>
</protein>
<dbReference type="EMBL" id="FPLD01000065">
    <property type="protein sequence ID" value="SGZ01141.1"/>
    <property type="molecule type" value="Genomic_DNA"/>
</dbReference>
<dbReference type="RefSeq" id="WP_045112004.1">
    <property type="nucleotide sequence ID" value="NZ_CAWQZC010000152.1"/>
</dbReference>
<dbReference type="GeneID" id="61296057"/>
<evidence type="ECO:0000259" key="11">
    <source>
        <dbReference type="PROSITE" id="PS50928"/>
    </source>
</evidence>
<dbReference type="SUPFAM" id="SSF161098">
    <property type="entry name" value="MetI-like"/>
    <property type="match status" value="1"/>
</dbReference>
<dbReference type="Pfam" id="PF00528">
    <property type="entry name" value="BPD_transp_1"/>
    <property type="match status" value="1"/>
</dbReference>
<keyword evidence="3 10" id="KW-0813">Transport</keyword>
<evidence type="ECO:0000313" key="15">
    <source>
        <dbReference type="Proteomes" id="UP000183794"/>
    </source>
</evidence>
<reference evidence="13 15" key="1">
    <citation type="submission" date="2016-11" db="EMBL/GenBank/DDBJ databases">
        <authorList>
            <person name="Jaros S."/>
            <person name="Januszkiewicz K."/>
            <person name="Wedrychowicz H."/>
        </authorList>
    </citation>
    <scope>NUCLEOTIDE SEQUENCE [LARGE SCALE GENOMIC DNA]</scope>
    <source>
        <strain evidence="13">NVI 5450</strain>
    </source>
</reference>
<dbReference type="NCBIfam" id="TIGR01726">
    <property type="entry name" value="HEQRo_perm_3TM"/>
    <property type="match status" value="1"/>
</dbReference>
<dbReference type="InterPro" id="IPR000515">
    <property type="entry name" value="MetI-like"/>
</dbReference>
<dbReference type="PANTHER" id="PTHR30133:SF2">
    <property type="entry name" value="ARGININE ABC TRANSPORTER PERMEASE PROTEIN ARTQ"/>
    <property type="match status" value="1"/>
</dbReference>
<keyword evidence="5" id="KW-0997">Cell inner membrane</keyword>
<feature type="domain" description="ABC transmembrane type-1" evidence="11">
    <location>
        <begin position="13"/>
        <end position="208"/>
    </location>
</feature>
<evidence type="ECO:0000313" key="14">
    <source>
        <dbReference type="Proteomes" id="UP000182660"/>
    </source>
</evidence>
<dbReference type="PANTHER" id="PTHR30133">
    <property type="entry name" value="CATIONIC AMINO ACID TRANSPORTER, MEMBRANE COMPONENT"/>
    <property type="match status" value="1"/>
</dbReference>
<dbReference type="STRING" id="80854.MVIS_4064"/>
<evidence type="ECO:0000256" key="8">
    <source>
        <dbReference type="ARBA" id="ARBA00022989"/>
    </source>
</evidence>
<evidence type="ECO:0000256" key="5">
    <source>
        <dbReference type="ARBA" id="ARBA00022519"/>
    </source>
</evidence>
<evidence type="ECO:0000256" key="2">
    <source>
        <dbReference type="ARBA" id="ARBA00010072"/>
    </source>
</evidence>
<dbReference type="InterPro" id="IPR010065">
    <property type="entry name" value="AA_ABC_transptr_permease_3TM"/>
</dbReference>
<feature type="transmembrane region" description="Helical" evidence="10">
    <location>
        <begin position="15"/>
        <end position="37"/>
    </location>
</feature>
<evidence type="ECO:0000313" key="13">
    <source>
        <dbReference type="EMBL" id="SGZ01141.1"/>
    </source>
</evidence>
<dbReference type="EMBL" id="FPLJ01000052">
    <property type="protein sequence ID" value="SGY91566.1"/>
    <property type="molecule type" value="Genomic_DNA"/>
</dbReference>
<evidence type="ECO:0000256" key="3">
    <source>
        <dbReference type="ARBA" id="ARBA00022448"/>
    </source>
</evidence>
<dbReference type="Proteomes" id="UP000183794">
    <property type="component" value="Unassembled WGS sequence"/>
</dbReference>
<feature type="transmembrane region" description="Helical" evidence="10">
    <location>
        <begin position="49"/>
        <end position="77"/>
    </location>
</feature>
<reference evidence="12 14" key="2">
    <citation type="submission" date="2016-11" db="EMBL/GenBank/DDBJ databases">
        <authorList>
            <person name="Klemetsen T."/>
        </authorList>
    </citation>
    <scope>NUCLEOTIDE SEQUENCE [LARGE SCALE GENOMIC DNA]</scope>
    <source>
        <strain evidence="12">MT 2528</strain>
    </source>
</reference>
<evidence type="ECO:0000256" key="1">
    <source>
        <dbReference type="ARBA" id="ARBA00004429"/>
    </source>
</evidence>
<keyword evidence="7" id="KW-0029">Amino-acid transport</keyword>
<dbReference type="PROSITE" id="PS50928">
    <property type="entry name" value="ABC_TM1"/>
    <property type="match status" value="1"/>
</dbReference>
<dbReference type="GO" id="GO:0022857">
    <property type="term" value="F:transmembrane transporter activity"/>
    <property type="evidence" value="ECO:0007669"/>
    <property type="project" value="InterPro"/>
</dbReference>
<evidence type="ECO:0000256" key="6">
    <source>
        <dbReference type="ARBA" id="ARBA00022692"/>
    </source>
</evidence>
<dbReference type="Proteomes" id="UP000182660">
    <property type="component" value="Unassembled WGS sequence"/>
</dbReference>